<feature type="transmembrane region" description="Helical" evidence="10">
    <location>
        <begin position="237"/>
        <end position="257"/>
    </location>
</feature>
<proteinExistence type="inferred from homology"/>
<dbReference type="GO" id="GO:0009897">
    <property type="term" value="C:external side of plasma membrane"/>
    <property type="evidence" value="ECO:0007669"/>
    <property type="project" value="TreeGrafter"/>
</dbReference>
<evidence type="ECO:0000256" key="4">
    <source>
        <dbReference type="ARBA" id="ARBA00022729"/>
    </source>
</evidence>
<keyword evidence="9" id="KW-0325">Glycoprotein</keyword>
<organism evidence="13 14">
    <name type="scientific">Loxodonta africana</name>
    <name type="common">African elephant</name>
    <dbReference type="NCBI Taxonomy" id="9785"/>
    <lineage>
        <taxon>Eukaryota</taxon>
        <taxon>Metazoa</taxon>
        <taxon>Chordata</taxon>
        <taxon>Craniata</taxon>
        <taxon>Vertebrata</taxon>
        <taxon>Euteleostomi</taxon>
        <taxon>Mammalia</taxon>
        <taxon>Eutheria</taxon>
        <taxon>Afrotheria</taxon>
        <taxon>Proboscidea</taxon>
        <taxon>Elephantidae</taxon>
        <taxon>Loxodonta</taxon>
    </lineage>
</organism>
<dbReference type="SMART" id="SM00409">
    <property type="entry name" value="IG"/>
    <property type="match status" value="1"/>
</dbReference>
<dbReference type="SUPFAM" id="SSF48726">
    <property type="entry name" value="Immunoglobulin"/>
    <property type="match status" value="2"/>
</dbReference>
<dbReference type="STRING" id="9785.ENSLAFP00000028590"/>
<keyword evidence="6 10" id="KW-0472">Membrane</keyword>
<evidence type="ECO:0000256" key="11">
    <source>
        <dbReference type="SAM" id="SignalP"/>
    </source>
</evidence>
<protein>
    <recommendedName>
        <fullName evidence="12">Ig-like domain-containing protein</fullName>
    </recommendedName>
</protein>
<keyword evidence="5 10" id="KW-1133">Transmembrane helix</keyword>
<dbReference type="PANTHER" id="PTHR21462">
    <property type="entry name" value="CELL SURFACE GLYCOPROTEIN OX2 RECEPTOR PRECURSOR"/>
    <property type="match status" value="1"/>
</dbReference>
<dbReference type="InterPro" id="IPR040012">
    <property type="entry name" value="CD200R"/>
</dbReference>
<reference evidence="13 14" key="1">
    <citation type="submission" date="2009-06" db="EMBL/GenBank/DDBJ databases">
        <title>The Genome Sequence of Loxodonta africana (African elephant).</title>
        <authorList>
            <person name="Di Palma F."/>
            <person name="Heiman D."/>
            <person name="Young S."/>
            <person name="Johnson J."/>
            <person name="Lander E.S."/>
            <person name="Lindblad-Toh K."/>
        </authorList>
    </citation>
    <scope>NUCLEOTIDE SEQUENCE [LARGE SCALE GENOMIC DNA]</scope>
    <source>
        <strain evidence="13 14">Isolate ISIS603380</strain>
    </source>
</reference>
<dbReference type="eggNOG" id="ENOG502SPS1">
    <property type="taxonomic scope" value="Eukaryota"/>
</dbReference>
<evidence type="ECO:0000256" key="7">
    <source>
        <dbReference type="ARBA" id="ARBA00023157"/>
    </source>
</evidence>
<evidence type="ECO:0000256" key="10">
    <source>
        <dbReference type="SAM" id="Phobius"/>
    </source>
</evidence>
<dbReference type="Proteomes" id="UP000007646">
    <property type="component" value="Unassembled WGS sequence"/>
</dbReference>
<dbReference type="Gene3D" id="2.60.40.10">
    <property type="entry name" value="Immunoglobulins"/>
    <property type="match status" value="2"/>
</dbReference>
<dbReference type="Ensembl" id="ENSLAFT00000034584.1">
    <property type="protein sequence ID" value="ENSLAFP00000028590.1"/>
    <property type="gene ID" value="ENSLAFG00000031143.1"/>
</dbReference>
<reference evidence="13" key="2">
    <citation type="submission" date="2025-08" db="UniProtKB">
        <authorList>
            <consortium name="Ensembl"/>
        </authorList>
    </citation>
    <scope>IDENTIFICATION</scope>
    <source>
        <strain evidence="13">Isolate ISIS603380</strain>
    </source>
</reference>
<dbReference type="InterPro" id="IPR036179">
    <property type="entry name" value="Ig-like_dom_sf"/>
</dbReference>
<reference evidence="13" key="3">
    <citation type="submission" date="2025-09" db="UniProtKB">
        <authorList>
            <consortium name="Ensembl"/>
        </authorList>
    </citation>
    <scope>IDENTIFICATION</scope>
    <source>
        <strain evidence="13">Isolate ISIS603380</strain>
    </source>
</reference>
<feature type="domain" description="Ig-like" evidence="12">
    <location>
        <begin position="146"/>
        <end position="226"/>
    </location>
</feature>
<evidence type="ECO:0000256" key="2">
    <source>
        <dbReference type="ARBA" id="ARBA00008215"/>
    </source>
</evidence>
<evidence type="ECO:0000313" key="13">
    <source>
        <dbReference type="Ensembl" id="ENSLAFP00000028590.1"/>
    </source>
</evidence>
<dbReference type="OMA" id="MKAGTNM"/>
<dbReference type="FunCoup" id="G3UL81">
    <property type="interactions" value="4"/>
</dbReference>
<keyword evidence="14" id="KW-1185">Reference proteome</keyword>
<dbReference type="GeneTree" id="ENSGT00390000014496"/>
<evidence type="ECO:0000313" key="14">
    <source>
        <dbReference type="Proteomes" id="UP000007646"/>
    </source>
</evidence>
<evidence type="ECO:0000256" key="3">
    <source>
        <dbReference type="ARBA" id="ARBA00022692"/>
    </source>
</evidence>
<dbReference type="FunFam" id="2.60.40.10:FF:000584">
    <property type="entry name" value="Cell surface glycoprotein CD200 receptor 1"/>
    <property type="match status" value="1"/>
</dbReference>
<keyword evidence="3 10" id="KW-0812">Transmembrane</keyword>
<evidence type="ECO:0000256" key="1">
    <source>
        <dbReference type="ARBA" id="ARBA00004479"/>
    </source>
</evidence>
<dbReference type="GO" id="GO:0038023">
    <property type="term" value="F:signaling receptor activity"/>
    <property type="evidence" value="ECO:0007669"/>
    <property type="project" value="InterPro"/>
</dbReference>
<comment type="similarity">
    <text evidence="2">Belongs to the CD200R family.</text>
</comment>
<dbReference type="PANTHER" id="PTHR21462:SF2">
    <property type="entry name" value="CELL SURFACE GLYCOPROTEIN CD200 RECEPTOR 2"/>
    <property type="match status" value="1"/>
</dbReference>
<comment type="subcellular location">
    <subcellularLocation>
        <location evidence="1">Membrane</location>
        <topology evidence="1">Single-pass type I membrane protein</topology>
    </subcellularLocation>
</comment>
<evidence type="ECO:0000256" key="8">
    <source>
        <dbReference type="ARBA" id="ARBA00023170"/>
    </source>
</evidence>
<dbReference type="FunFam" id="2.60.40.10:FF:000769">
    <property type="entry name" value="Cell surface glycoprotein CD200 receptor 1"/>
    <property type="match status" value="1"/>
</dbReference>
<keyword evidence="8" id="KW-0675">Receptor</keyword>
<keyword evidence="7" id="KW-1015">Disulfide bond</keyword>
<feature type="chain" id="PRO_5003456893" description="Ig-like domain-containing protein" evidence="11">
    <location>
        <begin position="23"/>
        <end position="324"/>
    </location>
</feature>
<evidence type="ECO:0000256" key="5">
    <source>
        <dbReference type="ARBA" id="ARBA00022989"/>
    </source>
</evidence>
<keyword evidence="4 11" id="KW-0732">Signal</keyword>
<dbReference type="InParanoid" id="G3UL81"/>
<name>G3UL81_LOXAF</name>
<dbReference type="InterPro" id="IPR007110">
    <property type="entry name" value="Ig-like_dom"/>
</dbReference>
<dbReference type="InterPro" id="IPR013783">
    <property type="entry name" value="Ig-like_fold"/>
</dbReference>
<dbReference type="HOGENOM" id="CLU_069156_0_0_1"/>
<dbReference type="InterPro" id="IPR003599">
    <property type="entry name" value="Ig_sub"/>
</dbReference>
<evidence type="ECO:0000256" key="6">
    <source>
        <dbReference type="ARBA" id="ARBA00023136"/>
    </source>
</evidence>
<dbReference type="GO" id="GO:0150077">
    <property type="term" value="P:regulation of neuroinflammatory response"/>
    <property type="evidence" value="ECO:0007669"/>
    <property type="project" value="InterPro"/>
</dbReference>
<accession>G3UL81</accession>
<sequence length="324" mass="35847">LCLFLRTAITSFIILFSHFVCSKDIKTLEKSHSLCVCAVNTRRSVLVGTKAVLACPPVPLETLIGVTWKIIFRDNTSCTKAYREDKNATVETNCTDKRITWASRANQNFSLHIDPVAITHDGNYTCEMATSNGNFHHGYHLQVLVPPKTTMHLTENGTVVCKAVAGKPAAQISWTPEGDCVTEEKNQRNGTVSVQSTCRWEEGNVSTVTCSVSHLTGNSNQSLDLHSYFRTSARPTILYTTLAILIILIIVLSIYFLKTTGCRKCKPTKTETIQVFEEDEAQPYASYTEKSNPLYDTVNKVTTSQGSQNEGAGMDHHTLYVVGI</sequence>
<dbReference type="PROSITE" id="PS50835">
    <property type="entry name" value="IG_LIKE"/>
    <property type="match status" value="1"/>
</dbReference>
<evidence type="ECO:0000259" key="12">
    <source>
        <dbReference type="PROSITE" id="PS50835"/>
    </source>
</evidence>
<dbReference type="InterPro" id="IPR013106">
    <property type="entry name" value="Ig_V-set"/>
</dbReference>
<dbReference type="AlphaFoldDB" id="G3UL81"/>
<evidence type="ECO:0000256" key="9">
    <source>
        <dbReference type="ARBA" id="ARBA00023180"/>
    </source>
</evidence>
<feature type="signal peptide" evidence="11">
    <location>
        <begin position="1"/>
        <end position="22"/>
    </location>
</feature>
<dbReference type="Pfam" id="PF07686">
    <property type="entry name" value="V-set"/>
    <property type="match status" value="1"/>
</dbReference>